<evidence type="ECO:0000256" key="5">
    <source>
        <dbReference type="ARBA" id="ARBA00022679"/>
    </source>
</evidence>
<dbReference type="GO" id="GO:0005886">
    <property type="term" value="C:plasma membrane"/>
    <property type="evidence" value="ECO:0007669"/>
    <property type="project" value="TreeGrafter"/>
</dbReference>
<dbReference type="RefSeq" id="WP_046969083.1">
    <property type="nucleotide sequence ID" value="NZ_CP017480.1"/>
</dbReference>
<sequence length="447" mass="48132">MGRHAKSLTVQLGVRLSVLQIVILVATIAALTWSILDTRAAYIDEDLARGIARAVTVDEGTMRLRAGDCLSKELDAAPRLWFVITDEQGHRLSHGAVPDAYRSLVASLATLQSSEVHTTSAPYELAMRVVVENTAYGRLHVIVGGAPLVGLGRVFVKISVYLGTRIGLPLVLVTLIAVPWLIHRSMAGVGKVADQAQRINIDERGAQLEDGAVPRELQPLVRAFNLALERLGEGYDARDRFLTDAAHELRAPIAILEARLDTLPPGDARSRLLTDLARLANIAEQLLDLQRLGKQVTEFEPLDLVTLVREVSADVAPLVLDAGYELAMDAPDHAVVVMGDRLSLSRAITNLIQNAIAHAGGKGLIHVVVTEAGVFEISDEGPGIPEAERARVFTPFYRLRPSSVGAGLGLHLVQEIVARHGGEIGVLDAPGGGARFSVRLPRAPDRR</sequence>
<keyword evidence="8" id="KW-1133">Transmembrane helix</keyword>
<evidence type="ECO:0000256" key="6">
    <source>
        <dbReference type="ARBA" id="ARBA00022692"/>
    </source>
</evidence>
<dbReference type="CDD" id="cd00082">
    <property type="entry name" value="HisKA"/>
    <property type="match status" value="1"/>
</dbReference>
<dbReference type="InterPro" id="IPR005467">
    <property type="entry name" value="His_kinase_dom"/>
</dbReference>
<dbReference type="SUPFAM" id="SSF55874">
    <property type="entry name" value="ATPase domain of HSP90 chaperone/DNA topoisomerase II/histidine kinase"/>
    <property type="match status" value="1"/>
</dbReference>
<dbReference type="InterPro" id="IPR003661">
    <property type="entry name" value="HisK_dim/P_dom"/>
</dbReference>
<dbReference type="PANTHER" id="PTHR45436:SF15">
    <property type="entry name" value="SENSOR HISTIDINE KINASE CUSS"/>
    <property type="match status" value="1"/>
</dbReference>
<dbReference type="PANTHER" id="PTHR45436">
    <property type="entry name" value="SENSOR HISTIDINE KINASE YKOH"/>
    <property type="match status" value="1"/>
</dbReference>
<comment type="catalytic activity">
    <reaction evidence="1">
        <text>ATP + protein L-histidine = ADP + protein N-phospho-L-histidine.</text>
        <dbReference type="EC" id="2.7.13.3"/>
    </reaction>
</comment>
<evidence type="ECO:0000256" key="4">
    <source>
        <dbReference type="ARBA" id="ARBA00022553"/>
    </source>
</evidence>
<dbReference type="Pfam" id="PF02518">
    <property type="entry name" value="HATPase_c"/>
    <property type="match status" value="1"/>
</dbReference>
<keyword evidence="9" id="KW-0902">Two-component regulatory system</keyword>
<dbReference type="Gene3D" id="3.30.565.10">
    <property type="entry name" value="Histidine kinase-like ATPase, C-terminal domain"/>
    <property type="match status" value="1"/>
</dbReference>
<organism evidence="11 12">
    <name type="scientific">Luteibacter rhizovicinus DSM 16549</name>
    <dbReference type="NCBI Taxonomy" id="1440763"/>
    <lineage>
        <taxon>Bacteria</taxon>
        <taxon>Pseudomonadati</taxon>
        <taxon>Pseudomonadota</taxon>
        <taxon>Gammaproteobacteria</taxon>
        <taxon>Lysobacterales</taxon>
        <taxon>Rhodanobacteraceae</taxon>
        <taxon>Luteibacter</taxon>
    </lineage>
</organism>
<dbReference type="InterPro" id="IPR004358">
    <property type="entry name" value="Sig_transdc_His_kin-like_C"/>
</dbReference>
<keyword evidence="6" id="KW-0812">Transmembrane</keyword>
<dbReference type="InterPro" id="IPR050428">
    <property type="entry name" value="TCS_sensor_his_kinase"/>
</dbReference>
<protein>
    <recommendedName>
        <fullName evidence="3">histidine kinase</fullName>
        <ecNumber evidence="3">2.7.13.3</ecNumber>
    </recommendedName>
</protein>
<gene>
    <name evidence="11" type="ORF">BJI69_18575</name>
</gene>
<proteinExistence type="predicted"/>
<keyword evidence="10" id="KW-0472">Membrane</keyword>
<keyword evidence="7" id="KW-0418">Kinase</keyword>
<evidence type="ECO:0000256" key="7">
    <source>
        <dbReference type="ARBA" id="ARBA00022777"/>
    </source>
</evidence>
<dbReference type="PROSITE" id="PS50109">
    <property type="entry name" value="HIS_KIN"/>
    <property type="match status" value="1"/>
</dbReference>
<dbReference type="SUPFAM" id="SSF47384">
    <property type="entry name" value="Homodimeric domain of signal transducing histidine kinase"/>
    <property type="match status" value="1"/>
</dbReference>
<dbReference type="GO" id="GO:0000155">
    <property type="term" value="F:phosphorelay sensor kinase activity"/>
    <property type="evidence" value="ECO:0007669"/>
    <property type="project" value="InterPro"/>
</dbReference>
<keyword evidence="12" id="KW-1185">Reference proteome</keyword>
<keyword evidence="5" id="KW-0808">Transferase</keyword>
<evidence type="ECO:0000256" key="2">
    <source>
        <dbReference type="ARBA" id="ARBA00004141"/>
    </source>
</evidence>
<evidence type="ECO:0000256" key="8">
    <source>
        <dbReference type="ARBA" id="ARBA00022989"/>
    </source>
</evidence>
<dbReference type="Gene3D" id="1.10.287.130">
    <property type="match status" value="1"/>
</dbReference>
<dbReference type="InterPro" id="IPR003594">
    <property type="entry name" value="HATPase_dom"/>
</dbReference>
<dbReference type="InterPro" id="IPR036890">
    <property type="entry name" value="HATPase_C_sf"/>
</dbReference>
<dbReference type="EC" id="2.7.13.3" evidence="3"/>
<accession>A0A0G9HAF2</accession>
<keyword evidence="4" id="KW-0597">Phosphoprotein</keyword>
<dbReference type="PROSITE" id="PS50885">
    <property type="entry name" value="HAMP"/>
    <property type="match status" value="1"/>
</dbReference>
<dbReference type="SMART" id="SM00387">
    <property type="entry name" value="HATPase_c"/>
    <property type="match status" value="1"/>
</dbReference>
<dbReference type="PATRIC" id="fig|1440763.5.peg.3675"/>
<evidence type="ECO:0000313" key="12">
    <source>
        <dbReference type="Proteomes" id="UP000182987"/>
    </source>
</evidence>
<dbReference type="InterPro" id="IPR036097">
    <property type="entry name" value="HisK_dim/P_sf"/>
</dbReference>
<dbReference type="EMBL" id="CP017480">
    <property type="protein sequence ID" value="APG05708.1"/>
    <property type="molecule type" value="Genomic_DNA"/>
</dbReference>
<dbReference type="CDD" id="cd00075">
    <property type="entry name" value="HATPase"/>
    <property type="match status" value="1"/>
</dbReference>
<dbReference type="OrthoDB" id="9804645at2"/>
<dbReference type="PRINTS" id="PR00344">
    <property type="entry name" value="BCTRLSENSOR"/>
</dbReference>
<dbReference type="AlphaFoldDB" id="A0A0G9HAF2"/>
<evidence type="ECO:0000256" key="9">
    <source>
        <dbReference type="ARBA" id="ARBA00023012"/>
    </source>
</evidence>
<dbReference type="SMART" id="SM00388">
    <property type="entry name" value="HisKA"/>
    <property type="match status" value="1"/>
</dbReference>
<evidence type="ECO:0000256" key="1">
    <source>
        <dbReference type="ARBA" id="ARBA00000085"/>
    </source>
</evidence>
<reference evidence="12" key="1">
    <citation type="submission" date="2016-09" db="EMBL/GenBank/DDBJ databases">
        <authorList>
            <person name="Lysoe E."/>
        </authorList>
    </citation>
    <scope>NUCLEOTIDE SEQUENCE [LARGE SCALE GENOMIC DNA]</scope>
    <source>
        <strain evidence="12">LJ96T</strain>
    </source>
</reference>
<evidence type="ECO:0000256" key="10">
    <source>
        <dbReference type="ARBA" id="ARBA00023136"/>
    </source>
</evidence>
<dbReference type="STRING" id="1440763.BJI69_18575"/>
<name>A0A0G9HAF2_9GAMM</name>
<dbReference type="InterPro" id="IPR003660">
    <property type="entry name" value="HAMP_dom"/>
</dbReference>
<dbReference type="Proteomes" id="UP000182987">
    <property type="component" value="Chromosome"/>
</dbReference>
<comment type="subcellular location">
    <subcellularLocation>
        <location evidence="2">Membrane</location>
        <topology evidence="2">Multi-pass membrane protein</topology>
    </subcellularLocation>
</comment>
<evidence type="ECO:0000313" key="11">
    <source>
        <dbReference type="EMBL" id="APG05708.1"/>
    </source>
</evidence>
<dbReference type="KEGG" id="lrz:BJI69_18575"/>
<evidence type="ECO:0000256" key="3">
    <source>
        <dbReference type="ARBA" id="ARBA00012438"/>
    </source>
</evidence>